<dbReference type="EMBL" id="CP035758">
    <property type="protein sequence ID" value="QBD79092.1"/>
    <property type="molecule type" value="Genomic_DNA"/>
</dbReference>
<keyword evidence="1" id="KW-0949">S-adenosyl-L-methionine</keyword>
<dbReference type="Pfam" id="PF20257">
    <property type="entry name" value="SAM_HAT_C"/>
    <property type="match status" value="1"/>
</dbReference>
<proteinExistence type="inferred from homology"/>
<dbReference type="SUPFAM" id="SSF101852">
    <property type="entry name" value="Bacterial fluorinating enzyme, C-terminal domain"/>
    <property type="match status" value="1"/>
</dbReference>
<dbReference type="PANTHER" id="PTHR35092:SF1">
    <property type="entry name" value="CHLORINASE MJ1651"/>
    <property type="match status" value="1"/>
</dbReference>
<dbReference type="InterPro" id="IPR046470">
    <property type="entry name" value="SAM_HAT_C"/>
</dbReference>
<dbReference type="OrthoDB" id="9792195at2"/>
<evidence type="ECO:0000256" key="2">
    <source>
        <dbReference type="ARBA" id="ARBA00024035"/>
    </source>
</evidence>
<evidence type="ECO:0008006" key="7">
    <source>
        <dbReference type="Google" id="ProtNLM"/>
    </source>
</evidence>
<evidence type="ECO:0000259" key="4">
    <source>
        <dbReference type="Pfam" id="PF20257"/>
    </source>
</evidence>
<reference evidence="5 6" key="1">
    <citation type="submission" date="2019-01" db="EMBL/GenBank/DDBJ databases">
        <title>Ktedonosporobacter rubrisoli SCAWS-G2.</title>
        <authorList>
            <person name="Huang Y."/>
            <person name="Yan B."/>
        </authorList>
    </citation>
    <scope>NUCLEOTIDE SEQUENCE [LARGE SCALE GENOMIC DNA]</scope>
    <source>
        <strain evidence="5 6">SCAWS-G2</strain>
    </source>
</reference>
<evidence type="ECO:0000259" key="3">
    <source>
        <dbReference type="Pfam" id="PF01887"/>
    </source>
</evidence>
<dbReference type="KEGG" id="kbs:EPA93_25150"/>
<dbReference type="PANTHER" id="PTHR35092">
    <property type="entry name" value="CHLORINASE MJ1651"/>
    <property type="match status" value="1"/>
</dbReference>
<keyword evidence="6" id="KW-1185">Reference proteome</keyword>
<dbReference type="AlphaFoldDB" id="A0A4P6JUV1"/>
<dbReference type="Proteomes" id="UP000290365">
    <property type="component" value="Chromosome"/>
</dbReference>
<protein>
    <recommendedName>
        <fullName evidence="7">SAM-dependent chlorinase/fluorinase</fullName>
    </recommendedName>
</protein>
<feature type="domain" description="S-adenosyl-l-methionine hydroxide adenosyltransferase C-terminal" evidence="4">
    <location>
        <begin position="184"/>
        <end position="278"/>
    </location>
</feature>
<dbReference type="InterPro" id="IPR023227">
    <property type="entry name" value="SAM_OH_AdoTrfase_C_sf"/>
</dbReference>
<sequence length="284" mass="30453">MSQSVSRAHHPVVAFITDFGLGDGDVGVMKGVVLGIVPDAHVIDITHEVAPQNVASGAWILASGYRYFPKGTVFNCVVDPGVGSVRRPIAVHAGDWFFVGPDNGLFSYVLAEQPVHDIVVLSNPAYHLSQISSTFHGRDIFSPAAAHIANGVALTELGEKLAPADLVRLDLELAKRQGERVEASVIHVDNFGNLITSIPLSLVPELFSSSQAQLSFTEKGITITERRRFFSDLPEAERNNANESHPFIYGDSAGYVGIAIRNGNASKTLGVGYADPITLVLLNK</sequence>
<dbReference type="InterPro" id="IPR023228">
    <property type="entry name" value="SAM_OH_AdoTrfase_N_sf"/>
</dbReference>
<dbReference type="RefSeq" id="WP_129890145.1">
    <property type="nucleotide sequence ID" value="NZ_CP035758.1"/>
</dbReference>
<dbReference type="Gene3D" id="2.40.30.90">
    <property type="entry name" value="Bacterial fluorinating enzyme like"/>
    <property type="match status" value="1"/>
</dbReference>
<evidence type="ECO:0000256" key="1">
    <source>
        <dbReference type="ARBA" id="ARBA00022691"/>
    </source>
</evidence>
<evidence type="ECO:0000313" key="5">
    <source>
        <dbReference type="EMBL" id="QBD79092.1"/>
    </source>
</evidence>
<name>A0A4P6JUV1_KTERU</name>
<dbReference type="Gene3D" id="3.40.50.10790">
    <property type="entry name" value="S-adenosyl-l-methionine hydroxide adenosyltransferase, N-terminal"/>
    <property type="match status" value="1"/>
</dbReference>
<dbReference type="InterPro" id="IPR002747">
    <property type="entry name" value="SAM_OH_AdoTrfase"/>
</dbReference>
<dbReference type="PIRSF" id="PIRSF006779">
    <property type="entry name" value="UCP006779"/>
    <property type="match status" value="1"/>
</dbReference>
<gene>
    <name evidence="5" type="ORF">EPA93_25150</name>
</gene>
<accession>A0A4P6JUV1</accession>
<evidence type="ECO:0000313" key="6">
    <source>
        <dbReference type="Proteomes" id="UP000290365"/>
    </source>
</evidence>
<dbReference type="Pfam" id="PF01887">
    <property type="entry name" value="SAM_HAT_N"/>
    <property type="match status" value="1"/>
</dbReference>
<dbReference type="InterPro" id="IPR046469">
    <property type="entry name" value="SAM_HAT_N"/>
</dbReference>
<feature type="domain" description="S-adenosyl-l-methionine hydroxide adenosyltransferase N-terminal" evidence="3">
    <location>
        <begin position="13"/>
        <end position="158"/>
    </location>
</feature>
<comment type="similarity">
    <text evidence="2">Belongs to the SAM hydrolase / SAM-dependent halogenase family.</text>
</comment>
<organism evidence="5 6">
    <name type="scientific">Ktedonosporobacter rubrisoli</name>
    <dbReference type="NCBI Taxonomy" id="2509675"/>
    <lineage>
        <taxon>Bacteria</taxon>
        <taxon>Bacillati</taxon>
        <taxon>Chloroflexota</taxon>
        <taxon>Ktedonobacteria</taxon>
        <taxon>Ktedonobacterales</taxon>
        <taxon>Ktedonosporobacteraceae</taxon>
        <taxon>Ktedonosporobacter</taxon>
    </lineage>
</organism>
<dbReference type="SUPFAM" id="SSF102522">
    <property type="entry name" value="Bacterial fluorinating enzyme, N-terminal domain"/>
    <property type="match status" value="1"/>
</dbReference>